<keyword evidence="2" id="KW-1185">Reference proteome</keyword>
<evidence type="ECO:0000313" key="1">
    <source>
        <dbReference type="EMBL" id="ABQ05726.1"/>
    </source>
</evidence>
<dbReference type="HOGENOM" id="CLU_1945580_0_0_10"/>
<proteinExistence type="predicted"/>
<reference evidence="1 2" key="1">
    <citation type="journal article" date="2009" name="Appl. Environ. Microbiol.">
        <title>Novel features of the polysaccharide-digesting gliding bacterium Flavobacterium johnsoniae as revealed by genome sequence analysis.</title>
        <authorList>
            <person name="McBride M.J."/>
            <person name="Xie G."/>
            <person name="Martens E.C."/>
            <person name="Lapidus A."/>
            <person name="Henrissat B."/>
            <person name="Rhodes R.G."/>
            <person name="Goltsman E."/>
            <person name="Wang W."/>
            <person name="Xu J."/>
            <person name="Hunnicutt D.W."/>
            <person name="Staroscik A.M."/>
            <person name="Hoover T.R."/>
            <person name="Cheng Y.Q."/>
            <person name="Stein J.L."/>
        </authorList>
    </citation>
    <scope>NUCLEOTIDE SEQUENCE [LARGE SCALE GENOMIC DNA]</scope>
    <source>
        <strain evidence="2">ATCC 17061 / DSM 2064 / JCM 8514 / BCRC 14874 / CCUG 350202 / NBRC 14942 / NCIMB 11054 / UW101</strain>
    </source>
</reference>
<sequence length="129" mass="15127">MAVKEVKIGQRKFLVGYAKDEKEMESIIENQGQVIMISYDHEENEFLSDKQIQKIIDDNQDEIFLKLEEILNSNCYENADFTTITYSWEIGTTSHWHIGNCVTKSYIVNYNNYMSAKNFKQRISGVKRV</sequence>
<name>A5FGD7_FLAJ1</name>
<gene>
    <name evidence="1" type="ordered locus">Fjoh_2704</name>
</gene>
<protein>
    <submittedName>
        <fullName evidence="1">Uncharacterized protein</fullName>
    </submittedName>
</protein>
<organism evidence="1 2">
    <name type="scientific">Flavobacterium johnsoniae (strain ATCC 17061 / DSM 2064 / JCM 8514 / BCRC 14874 / CCUG 350202 / NBRC 14942 / NCIMB 11054 / UW101)</name>
    <name type="common">Cytophaga johnsonae</name>
    <dbReference type="NCBI Taxonomy" id="376686"/>
    <lineage>
        <taxon>Bacteria</taxon>
        <taxon>Pseudomonadati</taxon>
        <taxon>Bacteroidota</taxon>
        <taxon>Flavobacteriia</taxon>
        <taxon>Flavobacteriales</taxon>
        <taxon>Flavobacteriaceae</taxon>
        <taxon>Flavobacterium</taxon>
    </lineage>
</organism>
<dbReference type="Proteomes" id="UP000006694">
    <property type="component" value="Chromosome"/>
</dbReference>
<dbReference type="GeneID" id="31765612"/>
<dbReference type="AlphaFoldDB" id="A5FGD7"/>
<dbReference type="RefSeq" id="WP_012024765.1">
    <property type="nucleotide sequence ID" value="NC_009441.1"/>
</dbReference>
<dbReference type="EMBL" id="CP000685">
    <property type="protein sequence ID" value="ABQ05726.1"/>
    <property type="molecule type" value="Genomic_DNA"/>
</dbReference>
<evidence type="ECO:0000313" key="2">
    <source>
        <dbReference type="Proteomes" id="UP000006694"/>
    </source>
</evidence>
<accession>A5FGD7</accession>
<dbReference type="KEGG" id="fjo:Fjoh_2704"/>